<keyword evidence="3" id="KW-0808">Transferase</keyword>
<proteinExistence type="inferred from homology"/>
<organism evidence="5 6">
    <name type="scientific">Haloarcula nitratireducens</name>
    <dbReference type="NCBI Taxonomy" id="2487749"/>
    <lineage>
        <taxon>Archaea</taxon>
        <taxon>Methanobacteriati</taxon>
        <taxon>Methanobacteriota</taxon>
        <taxon>Stenosarchaea group</taxon>
        <taxon>Halobacteria</taxon>
        <taxon>Halobacteriales</taxon>
        <taxon>Haloarculaceae</taxon>
        <taxon>Haloarcula</taxon>
    </lineage>
</organism>
<dbReference type="Proteomes" id="UP001430455">
    <property type="component" value="Unassembled WGS sequence"/>
</dbReference>
<evidence type="ECO:0000259" key="4">
    <source>
        <dbReference type="Pfam" id="PF00535"/>
    </source>
</evidence>
<name>A0AAW4PH38_9EURY</name>
<dbReference type="Pfam" id="PF00535">
    <property type="entry name" value="Glycos_transf_2"/>
    <property type="match status" value="1"/>
</dbReference>
<evidence type="ECO:0000256" key="3">
    <source>
        <dbReference type="ARBA" id="ARBA00022679"/>
    </source>
</evidence>
<comment type="similarity">
    <text evidence="1">Belongs to the glycosyltransferase 2 family.</text>
</comment>
<dbReference type="InterPro" id="IPR029044">
    <property type="entry name" value="Nucleotide-diphossugar_trans"/>
</dbReference>
<dbReference type="CDD" id="cd04186">
    <property type="entry name" value="GT_2_like_c"/>
    <property type="match status" value="1"/>
</dbReference>
<dbReference type="SUPFAM" id="SSF53448">
    <property type="entry name" value="Nucleotide-diphospho-sugar transferases"/>
    <property type="match status" value="1"/>
</dbReference>
<reference evidence="5 6" key="1">
    <citation type="submission" date="2021-06" db="EMBL/GenBank/DDBJ databases">
        <title>Halomicroarcula sp. a new haloarchaeum isolated from saline soil.</title>
        <authorList>
            <person name="Duran-Viseras A."/>
            <person name="Sanchez-Porro C."/>
            <person name="Ventosa A."/>
        </authorList>
    </citation>
    <scope>NUCLEOTIDE SEQUENCE [LARGE SCALE GENOMIC DNA]</scope>
    <source>
        <strain evidence="5 6">F27</strain>
    </source>
</reference>
<evidence type="ECO:0000313" key="6">
    <source>
        <dbReference type="Proteomes" id="UP001430455"/>
    </source>
</evidence>
<keyword evidence="6" id="KW-1185">Reference proteome</keyword>
<gene>
    <name evidence="5" type="ORF">EGH23_23150</name>
</gene>
<dbReference type="AlphaFoldDB" id="A0AAW4PH38"/>
<feature type="domain" description="Glycosyltransferase 2-like" evidence="4">
    <location>
        <begin position="18"/>
        <end position="184"/>
    </location>
</feature>
<evidence type="ECO:0000256" key="1">
    <source>
        <dbReference type="ARBA" id="ARBA00006739"/>
    </source>
</evidence>
<accession>A0AAW4PH38</accession>
<dbReference type="PANTHER" id="PTHR43179:SF12">
    <property type="entry name" value="GALACTOFURANOSYLTRANSFERASE GLFT2"/>
    <property type="match status" value="1"/>
</dbReference>
<dbReference type="GO" id="GO:0016757">
    <property type="term" value="F:glycosyltransferase activity"/>
    <property type="evidence" value="ECO:0007669"/>
    <property type="project" value="UniProtKB-KW"/>
</dbReference>
<dbReference type="RefSeq" id="WP_220582355.1">
    <property type="nucleotide sequence ID" value="NZ_RKLT01000027.1"/>
</dbReference>
<dbReference type="Gene3D" id="3.90.550.10">
    <property type="entry name" value="Spore Coat Polysaccharide Biosynthesis Protein SpsA, Chain A"/>
    <property type="match status" value="1"/>
</dbReference>
<keyword evidence="2" id="KW-0328">Glycosyltransferase</keyword>
<evidence type="ECO:0000256" key="2">
    <source>
        <dbReference type="ARBA" id="ARBA00022676"/>
    </source>
</evidence>
<sequence>MPSEEIPVEGTDLVNDACVVIVTYNHEEYIEECLERVLANDPGDVIVVDSASTDSTIATVESEFPDVDVIECEQNVGYGSGNNLGMDRVEAEYVVVLNPDTRLRDDCLDELLQPLSEDERLITTPKILTYDGESINTIGITTHFSGLSSTRGFKKDPDAYSQEDVLTGVSGVCFATTREVYQELGGFEDEIFLYMDDVELSWKAAAADVEIRYVPTATVLHDYPGANLDAGKLFHLERGRYLILRKYLGAKGAALVLPSLLVTEILTWGYAILQGPAGVRAKFRAATNAFSTTVTPVDVDVRELVEQLDDQIPAEDFPIAPVFRGVIRLANKCYRTNISLLCK</sequence>
<dbReference type="PANTHER" id="PTHR43179">
    <property type="entry name" value="RHAMNOSYLTRANSFERASE WBBL"/>
    <property type="match status" value="1"/>
</dbReference>
<comment type="caution">
    <text evidence="5">The sequence shown here is derived from an EMBL/GenBank/DDBJ whole genome shotgun (WGS) entry which is preliminary data.</text>
</comment>
<dbReference type="InterPro" id="IPR001173">
    <property type="entry name" value="Glyco_trans_2-like"/>
</dbReference>
<evidence type="ECO:0000313" key="5">
    <source>
        <dbReference type="EMBL" id="MBX0297771.1"/>
    </source>
</evidence>
<dbReference type="EMBL" id="RKLT01000027">
    <property type="protein sequence ID" value="MBX0297771.1"/>
    <property type="molecule type" value="Genomic_DNA"/>
</dbReference>
<protein>
    <submittedName>
        <fullName evidence="5">Glycosyltransferase family 2 protein</fullName>
    </submittedName>
</protein>